<evidence type="ECO:0000313" key="4">
    <source>
        <dbReference type="Proteomes" id="UP000770330"/>
    </source>
</evidence>
<comment type="caution">
    <text evidence="3">The sequence shown here is derived from an EMBL/GenBank/DDBJ whole genome shotgun (WGS) entry which is preliminary data.</text>
</comment>
<keyword evidence="1" id="KW-0812">Transmembrane</keyword>
<dbReference type="EMBL" id="JABZXO010000033">
    <property type="protein sequence ID" value="MBF1658077.1"/>
    <property type="molecule type" value="Genomic_DNA"/>
</dbReference>
<dbReference type="Pfam" id="PF07811">
    <property type="entry name" value="TadE"/>
    <property type="match status" value="1"/>
</dbReference>
<keyword evidence="1" id="KW-1133">Transmembrane helix</keyword>
<feature type="domain" description="TadE-like" evidence="2">
    <location>
        <begin position="20"/>
        <end position="62"/>
    </location>
</feature>
<keyword evidence="1" id="KW-0472">Membrane</keyword>
<evidence type="ECO:0000256" key="1">
    <source>
        <dbReference type="SAM" id="Phobius"/>
    </source>
</evidence>
<dbReference type="Proteomes" id="UP000770330">
    <property type="component" value="Unassembled WGS sequence"/>
</dbReference>
<dbReference type="InterPro" id="IPR012495">
    <property type="entry name" value="TadE-like_dom"/>
</dbReference>
<proteinExistence type="predicted"/>
<sequence length="155" mass="16420">MLNRKQNQNQDQSQGRGQDGSASVEFLFMVPLLLMVVAAVWFFGVRAHVQSSVDAAAAAAARDAALTSEPSRAVQVAKDTVAKNLEDTGCSPSEVTVLNADAAGSRRPDLSAESNTITVRVSCRVEANPWGASWVPELGAYTAEGKGIVDTRRSD</sequence>
<protein>
    <submittedName>
        <fullName evidence="3">Pilus assembly protein</fullName>
    </submittedName>
</protein>
<organism evidence="3 4">
    <name type="scientific">Rothia mucilaginosa</name>
    <dbReference type="NCBI Taxonomy" id="43675"/>
    <lineage>
        <taxon>Bacteria</taxon>
        <taxon>Bacillati</taxon>
        <taxon>Actinomycetota</taxon>
        <taxon>Actinomycetes</taxon>
        <taxon>Micrococcales</taxon>
        <taxon>Micrococcaceae</taxon>
        <taxon>Rothia</taxon>
    </lineage>
</organism>
<dbReference type="AlphaFoldDB" id="A0A930L1W7"/>
<evidence type="ECO:0000313" key="3">
    <source>
        <dbReference type="EMBL" id="MBF1658077.1"/>
    </source>
</evidence>
<feature type="transmembrane region" description="Helical" evidence="1">
    <location>
        <begin position="21"/>
        <end position="43"/>
    </location>
</feature>
<accession>A0A930L1W7</accession>
<evidence type="ECO:0000259" key="2">
    <source>
        <dbReference type="Pfam" id="PF07811"/>
    </source>
</evidence>
<dbReference type="RefSeq" id="WP_303945711.1">
    <property type="nucleotide sequence ID" value="NZ_JABZXO010000033.1"/>
</dbReference>
<gene>
    <name evidence="3" type="ORF">HXO61_09155</name>
</gene>
<reference evidence="3" key="1">
    <citation type="submission" date="2020-04" db="EMBL/GenBank/DDBJ databases">
        <title>Deep metagenomics examines the oral microbiome during advanced dental caries in children, revealing novel taxa and co-occurrences with host molecules.</title>
        <authorList>
            <person name="Baker J.L."/>
            <person name="Morton J.T."/>
            <person name="Dinis M."/>
            <person name="Alvarez R."/>
            <person name="Tran N.C."/>
            <person name="Knight R."/>
            <person name="Edlund A."/>
        </authorList>
    </citation>
    <scope>NUCLEOTIDE SEQUENCE</scope>
    <source>
        <strain evidence="3">JCVI_39_bin.18</strain>
    </source>
</reference>
<name>A0A930L1W7_9MICC</name>